<feature type="signal peptide" evidence="1">
    <location>
        <begin position="1"/>
        <end position="22"/>
    </location>
</feature>
<dbReference type="RefSeq" id="WP_310469868.1">
    <property type="nucleotide sequence ID" value="NZ_CP136522.1"/>
</dbReference>
<feature type="chain" id="PRO_5045466894" evidence="1">
    <location>
        <begin position="23"/>
        <end position="153"/>
    </location>
</feature>
<evidence type="ECO:0000256" key="1">
    <source>
        <dbReference type="SAM" id="SignalP"/>
    </source>
</evidence>
<accession>A0ABZ0K1J4</accession>
<gene>
    <name evidence="2" type="ORF">RGE70_01890</name>
</gene>
<proteinExistence type="predicted"/>
<dbReference type="Proteomes" id="UP001529491">
    <property type="component" value="Chromosome"/>
</dbReference>
<organism evidence="2 3">
    <name type="scientific">Shewanella youngdeokensis</name>
    <dbReference type="NCBI Taxonomy" id="2999068"/>
    <lineage>
        <taxon>Bacteria</taxon>
        <taxon>Pseudomonadati</taxon>
        <taxon>Pseudomonadota</taxon>
        <taxon>Gammaproteobacteria</taxon>
        <taxon>Alteromonadales</taxon>
        <taxon>Shewanellaceae</taxon>
        <taxon>Shewanella</taxon>
    </lineage>
</organism>
<keyword evidence="3" id="KW-1185">Reference proteome</keyword>
<reference evidence="2 3" key="1">
    <citation type="submission" date="2023-10" db="EMBL/GenBank/DDBJ databases">
        <title>Complete genome sequence of Shewanella sp. DAU334.</title>
        <authorList>
            <person name="Lee Y.-S."/>
            <person name="Jeong H.-R."/>
            <person name="Hwang E.-J."/>
            <person name="Choi Y.-L."/>
            <person name="Kim G.-D."/>
        </authorList>
    </citation>
    <scope>NUCLEOTIDE SEQUENCE [LARGE SCALE GENOMIC DNA]</scope>
    <source>
        <strain evidence="2 3">DAU334</strain>
    </source>
</reference>
<dbReference type="Pfam" id="PF14352">
    <property type="entry name" value="DUF4402"/>
    <property type="match status" value="1"/>
</dbReference>
<protein>
    <submittedName>
        <fullName evidence="2">DUF4402 domain-containing protein</fullName>
    </submittedName>
</protein>
<evidence type="ECO:0000313" key="3">
    <source>
        <dbReference type="Proteomes" id="UP001529491"/>
    </source>
</evidence>
<keyword evidence="1" id="KW-0732">Signal</keyword>
<dbReference type="EMBL" id="CP136522">
    <property type="protein sequence ID" value="WOT05605.1"/>
    <property type="molecule type" value="Genomic_DNA"/>
</dbReference>
<name>A0ABZ0K1J4_9GAMM</name>
<sequence>MKNIFKFTALSTIILSHSPAVAELYFDEPLSFGSIIITDNSTVGSITVPAYGNTVTSGGVMVLTPGNPAELVFTDYIPYSTLTVTPMLPVTTSITSGITEQFTLDQIDIPSRIRTDSAGMARVKMGGRLTTSGNGGRYINTAYKAVFHIDISY</sequence>
<evidence type="ECO:0000313" key="2">
    <source>
        <dbReference type="EMBL" id="WOT05605.1"/>
    </source>
</evidence>
<dbReference type="InterPro" id="IPR025514">
    <property type="entry name" value="DUF4402"/>
</dbReference>